<reference evidence="1" key="1">
    <citation type="submission" date="2022-04" db="EMBL/GenBank/DDBJ databases">
        <title>Jade perch genome.</title>
        <authorList>
            <person name="Chao B."/>
        </authorList>
    </citation>
    <scope>NUCLEOTIDE SEQUENCE</scope>
    <source>
        <strain evidence="1">CB-2022</strain>
    </source>
</reference>
<sequence length="1842" mass="202723">MPLLRFIKACNWWNSDRMGTIVLKCFFLSVWFYRMEDSSLCLGVSSAVPDADAHLNSAVLNGRYPISQKLHQLTAQLGHAFPDLHRPQQIPEEKAATPLDEKTHHAALASQPISSQMALLANQLNRDIDAGALSGLNGRVDLQQFLNGQNLGIMSHMNDIEDDARKNRKYPCPLCGKRFRFNSILSLHMRTHTGEKPFKCPYCDHRAAQKGNLKIHLRTHKLGNLGKGRGRVREENRLLHELEERAILRDKQMRGSSSLLQTAPTPHLGLNSSSNTHHQQLGSACGLLPPSGLATPETISQPSSSPKPAGTQDEQSLNPTTGFRCTFCKGKFKKREELDRHIRILHKPYKCTLCEFAASHEEELISHVEKAHITAETTQGTGAGGAGGTQMATEFRCDVCGQVFSQAWFLKGHMRKHKDSFEHCCQICGRRFKEPWFLKNHMKVHLNKLAIKSKPPQPSEQDIAAVNTMSNLAQEAHANLYSRYISCLQGGFLSPDKQGLSEQHQMLAKAGIAMKEKEMLGKLLGPMAGGMGHALGENEKRSLLGCLNLVPPLKSSCMERLQAAAKVAEMDSLNSYQAWQIMARGMAMDRAFMPKEQQQHQHHVPPGQEDEMGGARALASFSKDKQDYPLIASNDSSKQKQLSEALQGSKAASGAMMSMKEDGRGFDSHRDLMSHHGSAEAPGALAGLGSPNIDYSLSSLSGLKEKPSECPDCGRVFRTYHQMVVHSRIHGKDRRGIEEALQQQGLDERRGSASDPESQSISRSTTPGSSNVTEESGAGGGHSQTGSVQDDSPHPSSPSSDVGEDLGKAAGSVQPSLSQHRERSLGSSSKDCPYCGKSFRTSHHLKVHLRIHTGEKPYRCPHCDYAGTQSASLKYHLERHHRERQNGSTTSGPSSGHTSSSDHKEDHGKTTGGGIFARPDVLRNVFKGMPPNLDFRAGPLLPHQWASAGIMSPHDRDRERERGDRHFDSASSAENMKTADSPSSLVTAATDSFSDLSRAYQSMMGNGVHFQGSLQAFMDNFVLSSMKKDVKDNQSPVQLQAQCYHDNGEPRAKRAVSADQDREDKPEAKQNSEPGKPGSQYEPLDLSVSVRPESASGSLPGSSVTIHDNVAWHGCLFCSFSTSSLELMALHLQANHLGRGQLQRSDTGKELHGEASPTTSTIHSSNTKTTGVALDKDGDRDGEKSQGGWSNHRDQPYNPFQSDFYRRFGGLYDGSPRANQGLQGYVAPGEQSLDLPSQAFGASSAGDDQIGERGSCGDAEEDQVGSDDEVVKAGVRSASETPSTTPKRQQQPNHSDEEEEEGGVAEEEEERDEDGQMDMERQEEESPASDHLQNQPNPLQEDSSLPPKSGAGLMASPSAMKPLSLGLQPKNQALPLEKQWQQGLGLLSPTGPPGLLKSEQQAHLEQQMNMLSVLRAYSNDNLPAFNGLGGSAGGAPTGGMKRPDAPGEWVWRRTMTQTVWGDDICPVRTDREKREESESWASESSAAKYYVTTEQRKMGGETYGQSQRLQNPGPPSVRQPQSSYLQGPSGKPRTLEEKYLICPLCEDQLSHKRQERPSVAKGGGGRKRKWEDCKRAAGGRGKRPIERLKKKKGRRENEPDPASQPATQSVSQSVNQRHRHFPNTRMRVSEPQLTRNDLPLSVRHRQNPVRLRAEHRPLGFGVLALFTCPAVSQAADSHQLGPNATQAQLEFNRQLSLSFQTPLRLEFQRRLGEVAFNRQNETWFTRKAPWLREIKGNYYFTEHPITVSQCQRPFKCSYCPYSASQKGNLKTHVLCVHRVPFDNSLYPDRRFKRSRPESDVPEKNADDAAGGVTSNQPMTGTEAGHGSNSASFVGEATARQQE</sequence>
<comment type="caution">
    <text evidence="1">The sequence shown here is derived from an EMBL/GenBank/DDBJ whole genome shotgun (WGS) entry which is preliminary data.</text>
</comment>
<gene>
    <name evidence="1" type="ORF">L3Q82_009088</name>
</gene>
<name>A0ACB8XA25_9TELE</name>
<dbReference type="EMBL" id="CM041531">
    <property type="protein sequence ID" value="KAI3377180.1"/>
    <property type="molecule type" value="Genomic_DNA"/>
</dbReference>
<evidence type="ECO:0000313" key="1">
    <source>
        <dbReference type="EMBL" id="KAI3377180.1"/>
    </source>
</evidence>
<evidence type="ECO:0000313" key="2">
    <source>
        <dbReference type="Proteomes" id="UP000831701"/>
    </source>
</evidence>
<protein>
    <submittedName>
        <fullName evidence="1">Uncharacterized protein</fullName>
    </submittedName>
</protein>
<keyword evidence="2" id="KW-1185">Reference proteome</keyword>
<accession>A0ACB8XA25</accession>
<dbReference type="Proteomes" id="UP000831701">
    <property type="component" value="Chromosome 1"/>
</dbReference>
<organism evidence="1 2">
    <name type="scientific">Scortum barcoo</name>
    <name type="common">barcoo grunter</name>
    <dbReference type="NCBI Taxonomy" id="214431"/>
    <lineage>
        <taxon>Eukaryota</taxon>
        <taxon>Metazoa</taxon>
        <taxon>Chordata</taxon>
        <taxon>Craniata</taxon>
        <taxon>Vertebrata</taxon>
        <taxon>Euteleostomi</taxon>
        <taxon>Actinopterygii</taxon>
        <taxon>Neopterygii</taxon>
        <taxon>Teleostei</taxon>
        <taxon>Neoteleostei</taxon>
        <taxon>Acanthomorphata</taxon>
        <taxon>Eupercaria</taxon>
        <taxon>Centrarchiformes</taxon>
        <taxon>Terapontoidei</taxon>
        <taxon>Terapontidae</taxon>
        <taxon>Scortum</taxon>
    </lineage>
</organism>
<proteinExistence type="predicted"/>